<accession>A0ABM4UA99</accession>
<proteinExistence type="predicted"/>
<keyword evidence="1" id="KW-0677">Repeat</keyword>
<reference evidence="6" key="1">
    <citation type="submission" date="2025-08" db="UniProtKB">
        <authorList>
            <consortium name="RefSeq"/>
        </authorList>
    </citation>
    <scope>IDENTIFICATION</scope>
    <source>
        <tissue evidence="6">Leaves</tissue>
    </source>
</reference>
<feature type="domain" description="Disease resistance N-terminal" evidence="4">
    <location>
        <begin position="12"/>
        <end position="98"/>
    </location>
</feature>
<dbReference type="Proteomes" id="UP001652660">
    <property type="component" value="Chromosome 5e"/>
</dbReference>
<sequence length="116" mass="13617">MAELFVPKIIGQLGDVVVKHLREKVNLVMVVDDEVRNISSKLETIEKLLHDAERRRLKEKHVGIWLEKLEDITYEMDDVLDEWNFKIQEPKNKGTHQNARMQPTLRNKLIFNDGAN</sequence>
<evidence type="ECO:0000313" key="5">
    <source>
        <dbReference type="Proteomes" id="UP001652660"/>
    </source>
</evidence>
<evidence type="ECO:0000256" key="1">
    <source>
        <dbReference type="ARBA" id="ARBA00022737"/>
    </source>
</evidence>
<keyword evidence="5" id="KW-1185">Reference proteome</keyword>
<name>A0ABM4UA99_COFAR</name>
<dbReference type="Pfam" id="PF18052">
    <property type="entry name" value="Rx_N"/>
    <property type="match status" value="1"/>
</dbReference>
<dbReference type="RefSeq" id="XP_071904208.1">
    <property type="nucleotide sequence ID" value="XM_072048107.1"/>
</dbReference>
<gene>
    <name evidence="6" type="primary">LOC140006193</name>
</gene>
<keyword evidence="3" id="KW-0611">Plant defense</keyword>
<dbReference type="Gene3D" id="1.20.5.4130">
    <property type="match status" value="1"/>
</dbReference>
<evidence type="ECO:0000256" key="2">
    <source>
        <dbReference type="ARBA" id="ARBA00022741"/>
    </source>
</evidence>
<organism evidence="5 6">
    <name type="scientific">Coffea arabica</name>
    <name type="common">Arabian coffee</name>
    <dbReference type="NCBI Taxonomy" id="13443"/>
    <lineage>
        <taxon>Eukaryota</taxon>
        <taxon>Viridiplantae</taxon>
        <taxon>Streptophyta</taxon>
        <taxon>Embryophyta</taxon>
        <taxon>Tracheophyta</taxon>
        <taxon>Spermatophyta</taxon>
        <taxon>Magnoliopsida</taxon>
        <taxon>eudicotyledons</taxon>
        <taxon>Gunneridae</taxon>
        <taxon>Pentapetalae</taxon>
        <taxon>asterids</taxon>
        <taxon>lamiids</taxon>
        <taxon>Gentianales</taxon>
        <taxon>Rubiaceae</taxon>
        <taxon>Ixoroideae</taxon>
        <taxon>Gardenieae complex</taxon>
        <taxon>Bertiereae - Coffeeae clade</taxon>
        <taxon>Coffeeae</taxon>
        <taxon>Coffea</taxon>
    </lineage>
</organism>
<dbReference type="InterPro" id="IPR041118">
    <property type="entry name" value="Rx_N"/>
</dbReference>
<keyword evidence="2" id="KW-0547">Nucleotide-binding</keyword>
<evidence type="ECO:0000256" key="3">
    <source>
        <dbReference type="ARBA" id="ARBA00022821"/>
    </source>
</evidence>
<dbReference type="GeneID" id="140006193"/>
<protein>
    <submittedName>
        <fullName evidence="6">Disease resistance protein RGA1</fullName>
    </submittedName>
</protein>
<evidence type="ECO:0000313" key="6">
    <source>
        <dbReference type="RefSeq" id="XP_071904208.1"/>
    </source>
</evidence>
<evidence type="ECO:0000259" key="4">
    <source>
        <dbReference type="Pfam" id="PF18052"/>
    </source>
</evidence>